<dbReference type="Proteomes" id="UP000031631">
    <property type="component" value="Chromosome"/>
</dbReference>
<dbReference type="RefSeq" id="WP_041065496.1">
    <property type="nucleotide sequence ID" value="NZ_AP012273.1"/>
</dbReference>
<comment type="catalytic activity">
    <reaction evidence="5 6">
        <text>Exonucleolytic cleavage in either 5'- to 3'- or 3'- to 5'-direction to yield nucleoside 5'-phosphates.</text>
        <dbReference type="EC" id="3.1.11.6"/>
    </reaction>
</comment>
<evidence type="ECO:0000256" key="5">
    <source>
        <dbReference type="HAMAP-Rule" id="MF_00378"/>
    </source>
</evidence>
<dbReference type="GO" id="GO:0005737">
    <property type="term" value="C:cytoplasm"/>
    <property type="evidence" value="ECO:0007669"/>
    <property type="project" value="UniProtKB-SubCell"/>
</dbReference>
<keyword evidence="2 5" id="KW-0540">Nuclease</keyword>
<feature type="domain" description="OB-fold nucleic acid binding" evidence="8">
    <location>
        <begin position="10"/>
        <end position="103"/>
    </location>
</feature>
<dbReference type="KEGG" id="tbn:TBH_C0665"/>
<dbReference type="PANTHER" id="PTHR30008">
    <property type="entry name" value="EXODEOXYRIBONUCLEASE 7 LARGE SUBUNIT"/>
    <property type="match status" value="1"/>
</dbReference>
<dbReference type="GO" id="GO:0009318">
    <property type="term" value="C:exodeoxyribonuclease VII complex"/>
    <property type="evidence" value="ECO:0007669"/>
    <property type="project" value="UniProtKB-UniRule"/>
</dbReference>
<dbReference type="GO" id="GO:0008855">
    <property type="term" value="F:exodeoxyribonuclease VII activity"/>
    <property type="evidence" value="ECO:0007669"/>
    <property type="project" value="UniProtKB-UniRule"/>
</dbReference>
<dbReference type="Pfam" id="PF02601">
    <property type="entry name" value="Exonuc_VII_L"/>
    <property type="match status" value="1"/>
</dbReference>
<dbReference type="GO" id="GO:0003676">
    <property type="term" value="F:nucleic acid binding"/>
    <property type="evidence" value="ECO:0007669"/>
    <property type="project" value="InterPro"/>
</dbReference>
<evidence type="ECO:0000256" key="6">
    <source>
        <dbReference type="RuleBase" id="RU004355"/>
    </source>
</evidence>
<dbReference type="InterPro" id="IPR025824">
    <property type="entry name" value="OB-fold_nuc-bd_dom"/>
</dbReference>
<dbReference type="Pfam" id="PF13742">
    <property type="entry name" value="tRNA_anti_2"/>
    <property type="match status" value="1"/>
</dbReference>
<accession>A0A7U6GHC0</accession>
<evidence type="ECO:0000313" key="9">
    <source>
        <dbReference type="EMBL" id="BAO43603.1"/>
    </source>
</evidence>
<protein>
    <recommendedName>
        <fullName evidence="5">Exodeoxyribonuclease 7 large subunit</fullName>
        <ecNumber evidence="5">3.1.11.6</ecNumber>
    </recommendedName>
    <alternativeName>
        <fullName evidence="5">Exodeoxyribonuclease VII large subunit</fullName>
        <shortName evidence="5">Exonuclease VII large subunit</shortName>
    </alternativeName>
</protein>
<evidence type="ECO:0000259" key="8">
    <source>
        <dbReference type="Pfam" id="PF13742"/>
    </source>
</evidence>
<comment type="similarity">
    <text evidence="5 6">Belongs to the XseA family.</text>
</comment>
<evidence type="ECO:0000259" key="7">
    <source>
        <dbReference type="Pfam" id="PF02601"/>
    </source>
</evidence>
<comment type="function">
    <text evidence="5">Bidirectionally degrades single-stranded DNA into large acid-insoluble oligonucleotides, which are then degraded further into small acid-soluble oligonucleotides.</text>
</comment>
<keyword evidence="10" id="KW-1185">Reference proteome</keyword>
<sequence>MPHTPNRDIWSVSRLNGEIRAVLEGSFPLLWVEGEISNLATPRSGHSYFSLKDEHAQVRCALFRNKRMLLRFQPRDGNRVLVRARISLYEARGDFQLIIEHMEPAGEGALQRAFEALKAKLEQEGLFDSKLKKPLPPFPRCVGVVTSPTGAAVRDILQVLKRRFPGLPVIIYPTLVQGEDAAAEITQTLKLADERGDCDLLILARGGGSLEDLWAFNDETLARTLAAMKTPVISAVGHEVDFTICDFVADRRAPTPSAAAELATPDSTQLEQQLNTLGKRLELALRRLLDEKRQHLEHSHHKLRLLHPLRRIQEQQQRLDDLGMRLETVMQRRLASHSQQLEALQSRLYLLSPSRRLETLGESLTRQHERLQTAMNHVLSHHRLQLQALSGELHAVSPLQTLARGYSITTDAKTGKVITRASETAVGSEIKTRLHQGALLSVVVDPGSE</sequence>
<keyword evidence="3 5" id="KW-0378">Hydrolase</keyword>
<dbReference type="InterPro" id="IPR020579">
    <property type="entry name" value="Exonuc_VII_lsu_C"/>
</dbReference>
<dbReference type="GO" id="GO:0006308">
    <property type="term" value="P:DNA catabolic process"/>
    <property type="evidence" value="ECO:0007669"/>
    <property type="project" value="UniProtKB-UniRule"/>
</dbReference>
<comment type="subcellular location">
    <subcellularLocation>
        <location evidence="5 6">Cytoplasm</location>
    </subcellularLocation>
</comment>
<dbReference type="NCBIfam" id="TIGR00237">
    <property type="entry name" value="xseA"/>
    <property type="match status" value="1"/>
</dbReference>
<dbReference type="HAMAP" id="MF_00378">
    <property type="entry name" value="Exonuc_7_L"/>
    <property type="match status" value="1"/>
</dbReference>
<evidence type="ECO:0000256" key="1">
    <source>
        <dbReference type="ARBA" id="ARBA00022490"/>
    </source>
</evidence>
<evidence type="ECO:0000256" key="3">
    <source>
        <dbReference type="ARBA" id="ARBA00022801"/>
    </source>
</evidence>
<keyword evidence="1 5" id="KW-0963">Cytoplasm</keyword>
<dbReference type="AlphaFoldDB" id="A0A7U6GHC0"/>
<dbReference type="CDD" id="cd04489">
    <property type="entry name" value="ExoVII_LU_OBF"/>
    <property type="match status" value="1"/>
</dbReference>
<feature type="domain" description="Exonuclease VII large subunit C-terminal" evidence="7">
    <location>
        <begin position="126"/>
        <end position="439"/>
    </location>
</feature>
<proteinExistence type="inferred from homology"/>
<evidence type="ECO:0000256" key="4">
    <source>
        <dbReference type="ARBA" id="ARBA00022839"/>
    </source>
</evidence>
<dbReference type="PANTHER" id="PTHR30008:SF0">
    <property type="entry name" value="EXODEOXYRIBONUCLEASE 7 LARGE SUBUNIT"/>
    <property type="match status" value="1"/>
</dbReference>
<dbReference type="EMBL" id="AP012273">
    <property type="protein sequence ID" value="BAO43603.1"/>
    <property type="molecule type" value="Genomic_DNA"/>
</dbReference>
<name>A0A7U6GHC0_9GAMM</name>
<evidence type="ECO:0000313" key="10">
    <source>
        <dbReference type="Proteomes" id="UP000031631"/>
    </source>
</evidence>
<dbReference type="InterPro" id="IPR003753">
    <property type="entry name" value="Exonuc_VII_L"/>
</dbReference>
<reference evidence="9 10" key="1">
    <citation type="journal article" date="2014" name="PLoS ONE">
        <title>Physiological and genomic features of a novel sulfur-oxidizing gammaproteobacterium belonging to a previously uncultivated symbiotic lineage isolated from a hydrothermal vent.</title>
        <authorList>
            <person name="Nunoura T."/>
            <person name="Takaki Y."/>
            <person name="Kazama H."/>
            <person name="Kakuta J."/>
            <person name="Shimamura S."/>
            <person name="Makita H."/>
            <person name="Hirai M."/>
            <person name="Miyazaki M."/>
            <person name="Takai K."/>
        </authorList>
    </citation>
    <scope>NUCLEOTIDE SEQUENCE [LARGE SCALE GENOMIC DNA]</scope>
    <source>
        <strain evidence="9 10">Hiromi1</strain>
    </source>
</reference>
<dbReference type="EC" id="3.1.11.6" evidence="5"/>
<dbReference type="OrthoDB" id="9802795at2"/>
<comment type="subunit">
    <text evidence="5">Heterooligomer composed of large and small subunits.</text>
</comment>
<evidence type="ECO:0000256" key="2">
    <source>
        <dbReference type="ARBA" id="ARBA00022722"/>
    </source>
</evidence>
<gene>
    <name evidence="5 9" type="primary">xseA</name>
    <name evidence="9" type="ORF">TBH_C0665</name>
</gene>
<organism evidence="9 10">
    <name type="scientific">Thiolapillus brandeum</name>
    <dbReference type="NCBI Taxonomy" id="1076588"/>
    <lineage>
        <taxon>Bacteria</taxon>
        <taxon>Pseudomonadati</taxon>
        <taxon>Pseudomonadota</taxon>
        <taxon>Gammaproteobacteria</taxon>
        <taxon>Chromatiales</taxon>
        <taxon>Sedimenticolaceae</taxon>
        <taxon>Thiolapillus</taxon>
    </lineage>
</organism>
<keyword evidence="4 5" id="KW-0269">Exonuclease</keyword>